<organism evidence="2 3">
    <name type="scientific">Actinomarinicola tropica</name>
    <dbReference type="NCBI Taxonomy" id="2789776"/>
    <lineage>
        <taxon>Bacteria</taxon>
        <taxon>Bacillati</taxon>
        <taxon>Actinomycetota</taxon>
        <taxon>Acidimicrobiia</taxon>
        <taxon>Acidimicrobiales</taxon>
        <taxon>Iamiaceae</taxon>
        <taxon>Actinomarinicola</taxon>
    </lineage>
</organism>
<protein>
    <submittedName>
        <fullName evidence="2">Uncharacterized protein</fullName>
    </submittedName>
</protein>
<name>A0A5Q2RNR8_9ACTN</name>
<evidence type="ECO:0000256" key="1">
    <source>
        <dbReference type="SAM" id="Phobius"/>
    </source>
</evidence>
<keyword evidence="1" id="KW-0472">Membrane</keyword>
<dbReference type="Proteomes" id="UP000334019">
    <property type="component" value="Chromosome"/>
</dbReference>
<dbReference type="EMBL" id="CP045851">
    <property type="protein sequence ID" value="QGG95737.1"/>
    <property type="molecule type" value="Genomic_DNA"/>
</dbReference>
<keyword evidence="1" id="KW-1133">Transmembrane helix</keyword>
<dbReference type="AlphaFoldDB" id="A0A5Q2RNR8"/>
<evidence type="ECO:0000313" key="2">
    <source>
        <dbReference type="EMBL" id="QGG95737.1"/>
    </source>
</evidence>
<dbReference type="KEGG" id="atq:GH723_11860"/>
<keyword evidence="3" id="KW-1185">Reference proteome</keyword>
<accession>A0A5Q2RNR8</accession>
<gene>
    <name evidence="2" type="ORF">GH723_11860</name>
</gene>
<proteinExistence type="predicted"/>
<reference evidence="2 3" key="1">
    <citation type="submission" date="2019-11" db="EMBL/GenBank/DDBJ databases">
        <authorList>
            <person name="He Y."/>
        </authorList>
    </citation>
    <scope>NUCLEOTIDE SEQUENCE [LARGE SCALE GENOMIC DNA]</scope>
    <source>
        <strain evidence="2 3">SCSIO 58843</strain>
    </source>
</reference>
<feature type="transmembrane region" description="Helical" evidence="1">
    <location>
        <begin position="38"/>
        <end position="56"/>
    </location>
</feature>
<feature type="transmembrane region" description="Helical" evidence="1">
    <location>
        <begin position="12"/>
        <end position="32"/>
    </location>
</feature>
<evidence type="ECO:0000313" key="3">
    <source>
        <dbReference type="Proteomes" id="UP000334019"/>
    </source>
</evidence>
<sequence length="160" mass="17946">MDEERPKPRLWVLIGGAWMALCWIGIIASFASGNPGPALLFVVLMVPVNLLWRFVYWRRRRTPEYRIMRNAPTSGFTTDHMMVGLTYGGSTLDDKGMRRMQADYAAADARQAAGPNVTGRILQRGVNRGCGSMVAGFIFPMRDAWRELRFANGGRKPPVI</sequence>
<keyword evidence="1" id="KW-0812">Transmembrane</keyword>
<dbReference type="RefSeq" id="WP_153759843.1">
    <property type="nucleotide sequence ID" value="NZ_CP045851.1"/>
</dbReference>